<name>A0AAN7SUE3_9EURO</name>
<proteinExistence type="predicted"/>
<protein>
    <submittedName>
        <fullName evidence="1">Uncharacterized protein</fullName>
    </submittedName>
</protein>
<comment type="caution">
    <text evidence="1">The sequence shown here is derived from an EMBL/GenBank/DDBJ whole genome shotgun (WGS) entry which is preliminary data.</text>
</comment>
<gene>
    <name evidence="1" type="ORF">LTR05_007838</name>
</gene>
<evidence type="ECO:0000313" key="2">
    <source>
        <dbReference type="Proteomes" id="UP001309876"/>
    </source>
</evidence>
<sequence length="332" mass="37289">MAASQNDLLRLPAEIRLMIYGNLCPSIGETNNDTLPLLQTCKATYMEVLPLVYQKKLVVVDCPATNPLKELRKLISGKKFGTVISPTSDIANTPSFHFCPATHIRRLEIRFPPILKRKRAVQISSDTNDYAAVGSYHHSTIDLPAVVALLRDNFPQLQNLVIRAHRFGDLINDETGVPHWWVVTPLCCLSRQKRLANLAFKTTIGPKIDLDLLPPGRDAALVPLQEIIRAQDFYTRTYAAYLCALGWVLQYSLMELSGEIGWLVDGEPTIIGVPYEHQECPLHDSGPEDAATMVLKGMVPILQWFEVLCERRAVEPWVQSLSPAPRYSLRPR</sequence>
<dbReference type="Proteomes" id="UP001309876">
    <property type="component" value="Unassembled WGS sequence"/>
</dbReference>
<reference evidence="1 2" key="1">
    <citation type="submission" date="2023-08" db="EMBL/GenBank/DDBJ databases">
        <title>Black Yeasts Isolated from many extreme environments.</title>
        <authorList>
            <person name="Coleine C."/>
            <person name="Stajich J.E."/>
            <person name="Selbmann L."/>
        </authorList>
    </citation>
    <scope>NUCLEOTIDE SEQUENCE [LARGE SCALE GENOMIC DNA]</scope>
    <source>
        <strain evidence="1 2">CCFEE 5910</strain>
    </source>
</reference>
<evidence type="ECO:0000313" key="1">
    <source>
        <dbReference type="EMBL" id="KAK5081705.1"/>
    </source>
</evidence>
<keyword evidence="2" id="KW-1185">Reference proteome</keyword>
<dbReference type="AlphaFoldDB" id="A0AAN7SUE3"/>
<organism evidence="1 2">
    <name type="scientific">Lithohypha guttulata</name>
    <dbReference type="NCBI Taxonomy" id="1690604"/>
    <lineage>
        <taxon>Eukaryota</taxon>
        <taxon>Fungi</taxon>
        <taxon>Dikarya</taxon>
        <taxon>Ascomycota</taxon>
        <taxon>Pezizomycotina</taxon>
        <taxon>Eurotiomycetes</taxon>
        <taxon>Chaetothyriomycetidae</taxon>
        <taxon>Chaetothyriales</taxon>
        <taxon>Trichomeriaceae</taxon>
        <taxon>Lithohypha</taxon>
    </lineage>
</organism>
<dbReference type="EMBL" id="JAVRRJ010000009">
    <property type="protein sequence ID" value="KAK5081705.1"/>
    <property type="molecule type" value="Genomic_DNA"/>
</dbReference>
<accession>A0AAN7SUE3</accession>